<dbReference type="InterPro" id="IPR008160">
    <property type="entry name" value="Collagen"/>
</dbReference>
<keyword evidence="2" id="KW-0176">Collagen</keyword>
<evidence type="ECO:0000256" key="1">
    <source>
        <dbReference type="SAM" id="MobiDB-lite"/>
    </source>
</evidence>
<dbReference type="RefSeq" id="YP_009001328.1">
    <property type="nucleotide sequence ID" value="NC_023423.1"/>
</dbReference>
<reference evidence="2 3" key="1">
    <citation type="journal article" date="2014" name="Proc. Natl. Acad. Sci. U.S.A.">
        <title>Thirty-thousand-year-old distant relative of giant icosahedral DNA viruses with a pandoravirus morphology.</title>
        <authorList>
            <person name="Legendre M."/>
            <person name="Bartoli J."/>
            <person name="Shmakova L."/>
            <person name="Jeudy S."/>
            <person name="Labadie K."/>
            <person name="Adrait A."/>
            <person name="Lescot M."/>
            <person name="Poirot O."/>
            <person name="Bertaux L."/>
            <person name="Bruley C."/>
            <person name="Coute Y."/>
            <person name="Rivkina E."/>
            <person name="Abergel C."/>
            <person name="Claverie J.M."/>
        </authorList>
    </citation>
    <scope>NUCLEOTIDE SEQUENCE [LARGE SCALE GENOMIC DNA]</scope>
    <source>
        <strain evidence="2">P1084-T</strain>
    </source>
</reference>
<dbReference type="KEGG" id="vg:18266454"/>
<proteinExistence type="predicted"/>
<organism evidence="2 3">
    <name type="scientific">Pithovirus sibericum</name>
    <dbReference type="NCBI Taxonomy" id="1450746"/>
    <lineage>
        <taxon>Viruses</taxon>
        <taxon>Pithoviruses</taxon>
        <taxon>Orthopithovirinae</taxon>
        <taxon>Alphapithovirus</taxon>
        <taxon>Alphapithovirus sibericum</taxon>
    </lineage>
</organism>
<dbReference type="EMBL" id="KF740664">
    <property type="protein sequence ID" value="AHH01993.1"/>
    <property type="molecule type" value="Genomic_DNA"/>
</dbReference>
<dbReference type="Proteomes" id="UP000202176">
    <property type="component" value="Segment"/>
</dbReference>
<sequence>MSSSRYHRHHYPQTSIIVTPNAFPLVINVGSTGTTGLTGITGPTGGTGTTGPTGSTGLTGITGPTGSTGLTGITGPTGVTGISGTQLLDADSPQFRVNGSFIGVTTLPVGTEGQLWFTNPLVGPTDGATFNYVSFGNLITGYSPSQSGNYEVTVALNALLPPLSSINTFYTIAVNGIPVRFNTLSTITGTAPVSEIISFPIVINAILQLDAGDIITVGYVDGSGTSYQFELLGSSLTIQRIS</sequence>
<feature type="region of interest" description="Disordered" evidence="1">
    <location>
        <begin position="39"/>
        <end position="70"/>
    </location>
</feature>
<evidence type="ECO:0000313" key="3">
    <source>
        <dbReference type="Proteomes" id="UP000202176"/>
    </source>
</evidence>
<dbReference type="GeneID" id="18266454"/>
<gene>
    <name evidence="2" type="ORF">pv_427</name>
</gene>
<protein>
    <submittedName>
        <fullName evidence="2">Collagen triple helix repeat protein</fullName>
    </submittedName>
</protein>
<feature type="compositionally biased region" description="Low complexity" evidence="1">
    <location>
        <begin position="52"/>
        <end position="70"/>
    </location>
</feature>
<evidence type="ECO:0000313" key="2">
    <source>
        <dbReference type="EMBL" id="AHH01993.1"/>
    </source>
</evidence>
<accession>W5S5D9</accession>
<feature type="compositionally biased region" description="Gly residues" evidence="1">
    <location>
        <begin position="42"/>
        <end position="51"/>
    </location>
</feature>
<keyword evidence="3" id="KW-1185">Reference proteome</keyword>
<name>W5S5D9_9VIRU</name>
<dbReference type="Pfam" id="PF01391">
    <property type="entry name" value="Collagen"/>
    <property type="match status" value="1"/>
</dbReference>